<dbReference type="GO" id="GO:0022857">
    <property type="term" value="F:transmembrane transporter activity"/>
    <property type="evidence" value="ECO:0007669"/>
    <property type="project" value="InterPro"/>
</dbReference>
<evidence type="ECO:0000259" key="7">
    <source>
        <dbReference type="PROSITE" id="PS50850"/>
    </source>
</evidence>
<reference evidence="8" key="1">
    <citation type="submission" date="2021-10" db="EMBL/GenBank/DDBJ databases">
        <authorList>
            <person name="Piombo E."/>
        </authorList>
    </citation>
    <scope>NUCLEOTIDE SEQUENCE</scope>
</reference>
<comment type="caution">
    <text evidence="8">The sequence shown here is derived from an EMBL/GenBank/DDBJ whole genome shotgun (WGS) entry which is preliminary data.</text>
</comment>
<dbReference type="PROSITE" id="PS50850">
    <property type="entry name" value="MFS"/>
    <property type="match status" value="1"/>
</dbReference>
<dbReference type="EMBL" id="CABFNQ020000676">
    <property type="protein sequence ID" value="CAH0022096.1"/>
    <property type="molecule type" value="Genomic_DNA"/>
</dbReference>
<dbReference type="Gene3D" id="1.20.1720.10">
    <property type="entry name" value="Multidrug resistance protein D"/>
    <property type="match status" value="1"/>
</dbReference>
<dbReference type="GO" id="GO:0005886">
    <property type="term" value="C:plasma membrane"/>
    <property type="evidence" value="ECO:0007669"/>
    <property type="project" value="TreeGrafter"/>
</dbReference>
<keyword evidence="2 6" id="KW-0812">Transmembrane</keyword>
<dbReference type="SUPFAM" id="SSF103473">
    <property type="entry name" value="MFS general substrate transporter"/>
    <property type="match status" value="1"/>
</dbReference>
<dbReference type="Proteomes" id="UP000696573">
    <property type="component" value="Unassembled WGS sequence"/>
</dbReference>
<evidence type="ECO:0000313" key="9">
    <source>
        <dbReference type="Proteomes" id="UP000696573"/>
    </source>
</evidence>
<dbReference type="PANTHER" id="PTHR23501:SF43">
    <property type="entry name" value="MULTIDRUG TRANSPORTER, PUTATIVE (AFU_ORTHOLOGUE AFUA_6G03040)-RELATED"/>
    <property type="match status" value="1"/>
</dbReference>
<feature type="transmembrane region" description="Helical" evidence="6">
    <location>
        <begin position="66"/>
        <end position="84"/>
    </location>
</feature>
<proteinExistence type="predicted"/>
<keyword evidence="3 6" id="KW-1133">Transmembrane helix</keyword>
<evidence type="ECO:0000256" key="1">
    <source>
        <dbReference type="ARBA" id="ARBA00004141"/>
    </source>
</evidence>
<dbReference type="InterPro" id="IPR020846">
    <property type="entry name" value="MFS_dom"/>
</dbReference>
<dbReference type="OrthoDB" id="440553at2759"/>
<dbReference type="AlphaFoldDB" id="A0A9N9VBJ1"/>
<feature type="region of interest" description="Disordered" evidence="5">
    <location>
        <begin position="1"/>
        <end position="32"/>
    </location>
</feature>
<accession>A0A9N9VBJ1</accession>
<sequence>MDSSKSEKPAVASSPQEADATDTSREEELSVQDGDAKYLTGWKLHALTVGTSLVSITNDLKSFSQASWVVTAYLLTYTSFMIIIAKLSDVFSRKSVLVLSLAVFTIFSGACAAVKTMIQL</sequence>
<comment type="subcellular location">
    <subcellularLocation>
        <location evidence="1">Membrane</location>
        <topology evidence="1">Multi-pass membrane protein</topology>
    </subcellularLocation>
</comment>
<dbReference type="InterPro" id="IPR036259">
    <property type="entry name" value="MFS_trans_sf"/>
</dbReference>
<feature type="transmembrane region" description="Helical" evidence="6">
    <location>
        <begin position="96"/>
        <end position="118"/>
    </location>
</feature>
<dbReference type="Pfam" id="PF07690">
    <property type="entry name" value="MFS_1"/>
    <property type="match status" value="1"/>
</dbReference>
<organism evidence="8 9">
    <name type="scientific">Clonostachys rhizophaga</name>
    <dbReference type="NCBI Taxonomy" id="160324"/>
    <lineage>
        <taxon>Eukaryota</taxon>
        <taxon>Fungi</taxon>
        <taxon>Dikarya</taxon>
        <taxon>Ascomycota</taxon>
        <taxon>Pezizomycotina</taxon>
        <taxon>Sordariomycetes</taxon>
        <taxon>Hypocreomycetidae</taxon>
        <taxon>Hypocreales</taxon>
        <taxon>Bionectriaceae</taxon>
        <taxon>Clonostachys</taxon>
    </lineage>
</organism>
<keyword evidence="9" id="KW-1185">Reference proteome</keyword>
<evidence type="ECO:0000256" key="4">
    <source>
        <dbReference type="ARBA" id="ARBA00023136"/>
    </source>
</evidence>
<evidence type="ECO:0000313" key="8">
    <source>
        <dbReference type="EMBL" id="CAH0022096.1"/>
    </source>
</evidence>
<gene>
    <name evidence="8" type="ORF">CRHIZ90672A_00003897</name>
</gene>
<protein>
    <recommendedName>
        <fullName evidence="7">Major facilitator superfamily (MFS) profile domain-containing protein</fullName>
    </recommendedName>
</protein>
<evidence type="ECO:0000256" key="6">
    <source>
        <dbReference type="SAM" id="Phobius"/>
    </source>
</evidence>
<dbReference type="PANTHER" id="PTHR23501">
    <property type="entry name" value="MAJOR FACILITATOR SUPERFAMILY"/>
    <property type="match status" value="1"/>
</dbReference>
<dbReference type="InterPro" id="IPR011701">
    <property type="entry name" value="MFS"/>
</dbReference>
<evidence type="ECO:0000256" key="2">
    <source>
        <dbReference type="ARBA" id="ARBA00022692"/>
    </source>
</evidence>
<keyword evidence="4 6" id="KW-0472">Membrane</keyword>
<name>A0A9N9VBJ1_9HYPO</name>
<feature type="domain" description="Major facilitator superfamily (MFS) profile" evidence="7">
    <location>
        <begin position="29"/>
        <end position="120"/>
    </location>
</feature>
<evidence type="ECO:0000256" key="5">
    <source>
        <dbReference type="SAM" id="MobiDB-lite"/>
    </source>
</evidence>
<evidence type="ECO:0000256" key="3">
    <source>
        <dbReference type="ARBA" id="ARBA00022989"/>
    </source>
</evidence>